<evidence type="ECO:0000259" key="2">
    <source>
        <dbReference type="Pfam" id="PF01979"/>
    </source>
</evidence>
<dbReference type="AlphaFoldDB" id="A0A219B484"/>
<organism evidence="3 4">
    <name type="scientific">Pacificimonas flava</name>
    <dbReference type="NCBI Taxonomy" id="1234595"/>
    <lineage>
        <taxon>Bacteria</taxon>
        <taxon>Pseudomonadati</taxon>
        <taxon>Pseudomonadota</taxon>
        <taxon>Alphaproteobacteria</taxon>
        <taxon>Sphingomonadales</taxon>
        <taxon>Sphingosinicellaceae</taxon>
        <taxon>Pacificimonas</taxon>
    </lineage>
</organism>
<keyword evidence="3" id="KW-0378">Hydrolase</keyword>
<dbReference type="Gene3D" id="3.20.20.140">
    <property type="entry name" value="Metal-dependent hydrolases"/>
    <property type="match status" value="1"/>
</dbReference>
<feature type="domain" description="Amidohydrolase-related" evidence="2">
    <location>
        <begin position="407"/>
        <end position="495"/>
    </location>
</feature>
<dbReference type="Gene3D" id="2.30.40.10">
    <property type="entry name" value="Urease, subunit C, domain 1"/>
    <property type="match status" value="2"/>
</dbReference>
<dbReference type="PANTHER" id="PTHR43135">
    <property type="entry name" value="ALPHA-D-RIBOSE 1-METHYLPHOSPHONATE 5-TRIPHOSPHATE DIPHOSPHATASE"/>
    <property type="match status" value="1"/>
</dbReference>
<dbReference type="InterPro" id="IPR011059">
    <property type="entry name" value="Metal-dep_hydrolase_composite"/>
</dbReference>
<evidence type="ECO:0000313" key="3">
    <source>
        <dbReference type="EMBL" id="OWV32619.1"/>
    </source>
</evidence>
<accession>A0A219B484</accession>
<protein>
    <submittedName>
        <fullName evidence="3">Amidohydrolase</fullName>
    </submittedName>
</protein>
<dbReference type="PANTHER" id="PTHR43135:SF3">
    <property type="entry name" value="ALPHA-D-RIBOSE 1-METHYLPHOSPHONATE 5-TRIPHOSPHATE DIPHOSPHATASE"/>
    <property type="match status" value="1"/>
</dbReference>
<sequence length="549" mass="61450">MSGTSFTRAAGWLTRIALPALALAVAGTAMPAAAQKGPVALKPNPAETKTFGNLAQGPYKRLVIRNVMVVPGNGGPPRGPYDILITGNVIKEMRRYFPYAENAEADRLTGDRVIEGDGKYVMPGMLNLHLHLREDELPLDYIYYLQLATGVTSIGPAEEQRVRDQLADEQANRILAPRLFPLYGWGSKTDYTEEQLADTSLAPQIAEEMISNGVRQVYLNQLAWNRDLFGAAAQAIDAAGGLTALHVQPSSTSQIHALDAAQLGVSMIVHHYGYAESALDRRVQDYPADYNFFDENKRFREAAMVWEEVGRNPETRERLLNDVVDDLLETGVVMQPNRATYEANRDIIRAQGLPWHEKYTHQALWDWHLPNPDNHAAFQYDWTSQDEAAWFYMYGLWGDLIYEFNNRGGTVAFGTDDNFQWATGGFGNIRELQLLLETGMHPLEVLQAATFNSAKTIKEPKLGLIQEGYIADLLLVDGNPVENFRYLYPFGAIKMDENRNMYRTQGIIHTIKDGIVIENAAVMDEVERIVKESKVGAQPDIVTEPFLVD</sequence>
<evidence type="ECO:0000256" key="1">
    <source>
        <dbReference type="SAM" id="SignalP"/>
    </source>
</evidence>
<dbReference type="InterPro" id="IPR051781">
    <property type="entry name" value="Metallo-dep_Hydrolase"/>
</dbReference>
<dbReference type="SUPFAM" id="SSF51556">
    <property type="entry name" value="Metallo-dependent hydrolases"/>
    <property type="match status" value="1"/>
</dbReference>
<dbReference type="RefSeq" id="WP_088711412.1">
    <property type="nucleotide sequence ID" value="NZ_NFZT01000001.1"/>
</dbReference>
<feature type="chain" id="PRO_5012126289" evidence="1">
    <location>
        <begin position="35"/>
        <end position="549"/>
    </location>
</feature>
<keyword evidence="1" id="KW-0732">Signal</keyword>
<feature type="signal peptide" evidence="1">
    <location>
        <begin position="1"/>
        <end position="34"/>
    </location>
</feature>
<dbReference type="OrthoDB" id="9782972at2"/>
<dbReference type="STRING" id="1234595.C725_1945"/>
<keyword evidence="4" id="KW-1185">Reference proteome</keyword>
<proteinExistence type="predicted"/>
<dbReference type="GO" id="GO:0016810">
    <property type="term" value="F:hydrolase activity, acting on carbon-nitrogen (but not peptide) bonds"/>
    <property type="evidence" value="ECO:0007669"/>
    <property type="project" value="InterPro"/>
</dbReference>
<dbReference type="InterPro" id="IPR006680">
    <property type="entry name" value="Amidohydro-rel"/>
</dbReference>
<gene>
    <name evidence="3" type="ORF">B5C34_03570</name>
</gene>
<dbReference type="EMBL" id="NFZT01000001">
    <property type="protein sequence ID" value="OWV32619.1"/>
    <property type="molecule type" value="Genomic_DNA"/>
</dbReference>
<name>A0A219B484_9SPHN</name>
<comment type="caution">
    <text evidence="3">The sequence shown here is derived from an EMBL/GenBank/DDBJ whole genome shotgun (WGS) entry which is preliminary data.</text>
</comment>
<evidence type="ECO:0000313" key="4">
    <source>
        <dbReference type="Proteomes" id="UP000198462"/>
    </source>
</evidence>
<dbReference type="Proteomes" id="UP000198462">
    <property type="component" value="Unassembled WGS sequence"/>
</dbReference>
<dbReference type="Pfam" id="PF01979">
    <property type="entry name" value="Amidohydro_1"/>
    <property type="match status" value="1"/>
</dbReference>
<reference evidence="4" key="1">
    <citation type="submission" date="2017-05" db="EMBL/GenBank/DDBJ databases">
        <authorList>
            <person name="Lin X."/>
        </authorList>
    </citation>
    <scope>NUCLEOTIDE SEQUENCE [LARGE SCALE GENOMIC DNA]</scope>
    <source>
        <strain evidence="4">JLT2012</strain>
    </source>
</reference>
<dbReference type="SUPFAM" id="SSF51338">
    <property type="entry name" value="Composite domain of metallo-dependent hydrolases"/>
    <property type="match status" value="1"/>
</dbReference>
<dbReference type="InterPro" id="IPR032466">
    <property type="entry name" value="Metal_Hydrolase"/>
</dbReference>